<proteinExistence type="predicted"/>
<dbReference type="EMBL" id="BAAAME010000004">
    <property type="protein sequence ID" value="GAA1738067.1"/>
    <property type="molecule type" value="Genomic_DNA"/>
</dbReference>
<evidence type="ECO:0000313" key="2">
    <source>
        <dbReference type="Proteomes" id="UP001501057"/>
    </source>
</evidence>
<comment type="caution">
    <text evidence="1">The sequence shown here is derived from an EMBL/GenBank/DDBJ whole genome shotgun (WGS) entry which is preliminary data.</text>
</comment>
<name>A0ABN2JSW5_9ACTN</name>
<evidence type="ECO:0000313" key="1">
    <source>
        <dbReference type="EMBL" id="GAA1738067.1"/>
    </source>
</evidence>
<accession>A0ABN2JSW5</accession>
<protein>
    <recommendedName>
        <fullName evidence="3">HNH endonuclease</fullName>
    </recommendedName>
</protein>
<evidence type="ECO:0008006" key="3">
    <source>
        <dbReference type="Google" id="ProtNLM"/>
    </source>
</evidence>
<organism evidence="1 2">
    <name type="scientific">Aeromicrobium alkaliterrae</name>
    <dbReference type="NCBI Taxonomy" id="302168"/>
    <lineage>
        <taxon>Bacteria</taxon>
        <taxon>Bacillati</taxon>
        <taxon>Actinomycetota</taxon>
        <taxon>Actinomycetes</taxon>
        <taxon>Propionibacteriales</taxon>
        <taxon>Nocardioidaceae</taxon>
        <taxon>Aeromicrobium</taxon>
    </lineage>
</organism>
<dbReference type="RefSeq" id="WP_344200280.1">
    <property type="nucleotide sequence ID" value="NZ_BAAAME010000004.1"/>
</dbReference>
<gene>
    <name evidence="1" type="ORF">GCM10009710_17910</name>
</gene>
<keyword evidence="2" id="KW-1185">Reference proteome</keyword>
<dbReference type="Proteomes" id="UP001501057">
    <property type="component" value="Unassembled WGS sequence"/>
</dbReference>
<reference evidence="1 2" key="1">
    <citation type="journal article" date="2019" name="Int. J. Syst. Evol. Microbiol.">
        <title>The Global Catalogue of Microorganisms (GCM) 10K type strain sequencing project: providing services to taxonomists for standard genome sequencing and annotation.</title>
        <authorList>
            <consortium name="The Broad Institute Genomics Platform"/>
            <consortium name="The Broad Institute Genome Sequencing Center for Infectious Disease"/>
            <person name="Wu L."/>
            <person name="Ma J."/>
        </authorList>
    </citation>
    <scope>NUCLEOTIDE SEQUENCE [LARGE SCALE GENOMIC DNA]</scope>
    <source>
        <strain evidence="1 2">JCM 13518</strain>
    </source>
</reference>
<sequence length="170" mass="17820">MTWDAYRRRKSVVADVLATADADATVTIESALAAVPGAEEVYPDPSLLLLDVQLLWTSALSTRLDLLVGDGADTPEIGVINAWVDTAAALPGARRLLDEHRTSATLARAVAKENELLARAAGVPAMSPTLVGRGQEIADAARDQAVLPEIVPLPVAGPSLLERLRNALAA</sequence>